<reference evidence="2" key="1">
    <citation type="submission" date="2013-12" db="EMBL/GenBank/DDBJ databases">
        <title>The Genome Sequence of Aphanomyces invadans NJM9701.</title>
        <authorList>
            <consortium name="The Broad Institute Genomics Platform"/>
            <person name="Russ C."/>
            <person name="Tyler B."/>
            <person name="van West P."/>
            <person name="Dieguez-Uribeondo J."/>
            <person name="Young S.K."/>
            <person name="Zeng Q."/>
            <person name="Gargeya S."/>
            <person name="Fitzgerald M."/>
            <person name="Abouelleil A."/>
            <person name="Alvarado L."/>
            <person name="Chapman S.B."/>
            <person name="Gainer-Dewar J."/>
            <person name="Goldberg J."/>
            <person name="Griggs A."/>
            <person name="Gujja S."/>
            <person name="Hansen M."/>
            <person name="Howarth C."/>
            <person name="Imamovic A."/>
            <person name="Ireland A."/>
            <person name="Larimer J."/>
            <person name="McCowan C."/>
            <person name="Murphy C."/>
            <person name="Pearson M."/>
            <person name="Poon T.W."/>
            <person name="Priest M."/>
            <person name="Roberts A."/>
            <person name="Saif S."/>
            <person name="Shea T."/>
            <person name="Sykes S."/>
            <person name="Wortman J."/>
            <person name="Nusbaum C."/>
            <person name="Birren B."/>
        </authorList>
    </citation>
    <scope>NUCLEOTIDE SEQUENCE [LARGE SCALE GENOMIC DNA]</scope>
    <source>
        <strain evidence="2">NJM9701</strain>
    </source>
</reference>
<feature type="region of interest" description="Disordered" evidence="1">
    <location>
        <begin position="100"/>
        <end position="143"/>
    </location>
</feature>
<dbReference type="eggNOG" id="ENOG502S92E">
    <property type="taxonomic scope" value="Eukaryota"/>
</dbReference>
<dbReference type="AlphaFoldDB" id="A0A024TR30"/>
<accession>A0A024TR30</accession>
<feature type="compositionally biased region" description="Polar residues" evidence="1">
    <location>
        <begin position="130"/>
        <end position="143"/>
    </location>
</feature>
<protein>
    <submittedName>
        <fullName evidence="2">Uncharacterized protein</fullName>
    </submittedName>
</protein>
<feature type="compositionally biased region" description="Basic residues" evidence="1">
    <location>
        <begin position="109"/>
        <end position="118"/>
    </location>
</feature>
<dbReference type="GeneID" id="20087782"/>
<dbReference type="RefSeq" id="XP_008875402.1">
    <property type="nucleotide sequence ID" value="XM_008877180.1"/>
</dbReference>
<dbReference type="EMBL" id="KI913978">
    <property type="protein sequence ID" value="ETV96091.1"/>
    <property type="molecule type" value="Genomic_DNA"/>
</dbReference>
<organism evidence="2">
    <name type="scientific">Aphanomyces invadans</name>
    <dbReference type="NCBI Taxonomy" id="157072"/>
    <lineage>
        <taxon>Eukaryota</taxon>
        <taxon>Sar</taxon>
        <taxon>Stramenopiles</taxon>
        <taxon>Oomycota</taxon>
        <taxon>Saprolegniomycetes</taxon>
        <taxon>Saprolegniales</taxon>
        <taxon>Verrucalvaceae</taxon>
        <taxon>Aphanomyces</taxon>
    </lineage>
</organism>
<name>A0A024TR30_9STRA</name>
<proteinExistence type="predicted"/>
<dbReference type="VEuPathDB" id="FungiDB:H310_10732"/>
<dbReference type="OrthoDB" id="110967at2759"/>
<sequence length="143" mass="16131">MNLEERLAHLQWRKVCNQSQIQGALKQSRQMAEKDTLLNATESKDRTSWVKAIVQSEMARPLEVPLTVVDAMQREADEENQALERTSAFHAHSIASIQAKIRQREAQARRHKAFRKSKQALLANGPPSPASTAKQRSPAHNTN</sequence>
<gene>
    <name evidence="2" type="ORF">H310_10732</name>
</gene>
<evidence type="ECO:0000313" key="2">
    <source>
        <dbReference type="EMBL" id="ETV96091.1"/>
    </source>
</evidence>
<evidence type="ECO:0000256" key="1">
    <source>
        <dbReference type="SAM" id="MobiDB-lite"/>
    </source>
</evidence>